<gene>
    <name evidence="1" type="ORF">ZHAS_00020641</name>
</gene>
<organism evidence="1">
    <name type="scientific">Anopheles sinensis</name>
    <name type="common">Mosquito</name>
    <dbReference type="NCBI Taxonomy" id="74873"/>
    <lineage>
        <taxon>Eukaryota</taxon>
        <taxon>Metazoa</taxon>
        <taxon>Ecdysozoa</taxon>
        <taxon>Arthropoda</taxon>
        <taxon>Hexapoda</taxon>
        <taxon>Insecta</taxon>
        <taxon>Pterygota</taxon>
        <taxon>Neoptera</taxon>
        <taxon>Endopterygota</taxon>
        <taxon>Diptera</taxon>
        <taxon>Nematocera</taxon>
        <taxon>Culicoidea</taxon>
        <taxon>Culicidae</taxon>
        <taxon>Anophelinae</taxon>
        <taxon>Anopheles</taxon>
    </lineage>
</organism>
<dbReference type="EMBL" id="ATLV01025467">
    <property type="status" value="NOT_ANNOTATED_CDS"/>
    <property type="molecule type" value="Genomic_DNA"/>
</dbReference>
<dbReference type="EMBL" id="KE525389">
    <property type="protein sequence ID" value="KFB52412.1"/>
    <property type="molecule type" value="Genomic_DNA"/>
</dbReference>
<name>A0A084WQB8_ANOSI</name>
<accession>A0A084WQB8</accession>
<dbReference type="AlphaFoldDB" id="A0A084WQB8"/>
<dbReference type="VEuPathDB" id="VectorBase:ASIC020641"/>
<evidence type="ECO:0000313" key="3">
    <source>
        <dbReference type="Proteomes" id="UP000030765"/>
    </source>
</evidence>
<evidence type="ECO:0000313" key="2">
    <source>
        <dbReference type="EnsemblMetazoa" id="ASIC020641-PA"/>
    </source>
</evidence>
<dbReference type="EnsemblMetazoa" id="ASIC020641-RA">
    <property type="protein sequence ID" value="ASIC020641-PA"/>
    <property type="gene ID" value="ASIC020641"/>
</dbReference>
<keyword evidence="3" id="KW-1185">Reference proteome</keyword>
<sequence length="97" mass="10743">MNDIYSASSGASLETGWHIVLRFQRPVANAEECVKVNQNPLGTLNIGPTGKSDTWSQHVNTRCVPTTHRKRTNTRQQTTTVILCEEISARDTPFDGS</sequence>
<reference evidence="2" key="2">
    <citation type="submission" date="2020-05" db="UniProtKB">
        <authorList>
            <consortium name="EnsemblMetazoa"/>
        </authorList>
    </citation>
    <scope>IDENTIFICATION</scope>
</reference>
<proteinExistence type="predicted"/>
<dbReference type="Proteomes" id="UP000030765">
    <property type="component" value="Unassembled WGS sequence"/>
</dbReference>
<protein>
    <submittedName>
        <fullName evidence="1 2">Uncharacterized protein</fullName>
    </submittedName>
</protein>
<reference evidence="1 3" key="1">
    <citation type="journal article" date="2014" name="BMC Genomics">
        <title>Genome sequence of Anopheles sinensis provides insight into genetics basis of mosquito competence for malaria parasites.</title>
        <authorList>
            <person name="Zhou D."/>
            <person name="Zhang D."/>
            <person name="Ding G."/>
            <person name="Shi L."/>
            <person name="Hou Q."/>
            <person name="Ye Y."/>
            <person name="Xu Y."/>
            <person name="Zhou H."/>
            <person name="Xiong C."/>
            <person name="Li S."/>
            <person name="Yu J."/>
            <person name="Hong S."/>
            <person name="Yu X."/>
            <person name="Zou P."/>
            <person name="Chen C."/>
            <person name="Chang X."/>
            <person name="Wang W."/>
            <person name="Lv Y."/>
            <person name="Sun Y."/>
            <person name="Ma L."/>
            <person name="Shen B."/>
            <person name="Zhu C."/>
        </authorList>
    </citation>
    <scope>NUCLEOTIDE SEQUENCE [LARGE SCALE GENOMIC DNA]</scope>
</reference>
<evidence type="ECO:0000313" key="1">
    <source>
        <dbReference type="EMBL" id="KFB52412.1"/>
    </source>
</evidence>